<sequence length="790" mass="88780">MQCNGQGKMVSSLHESTIHQAVNNCSDLFGQYLGDLGPEFPRHGFAEDLWGRFNLWVAYTGALAAPRASLDAGIVEQPNIKAMILELLNMIQANLEYELVTKREHVTLLAEAVHDTEESPLADVGLEAIEGALKRLHSLGAVIQRIAPKNQQQRPSLAIRVQQDESHCYKSFVRYKFPKAKPSLVDQIGNSLYIRGKSLFYRQQHNRQLAAKGLLRPVSAQTSENVARSSDSEESDASGGTTRSGKHPGSHTDRSKGHWEAVDGGTRRPGSNDSSDASDSSTNEDSVSEGSASDESFIHLQEPDTEDGQQSAPCPVCFESVGLFNLPKEAFRDHLARDVQPYFCISEECKEPPRFFAHMDDWESHMQTMHTPDWARRIHTLSWYCEVDTCKENAARNGFTQKEDFIQHFSTAHPQRFTKPQIAAKARRNRTTRERDILVCPLCDCRPKGVEPSSDNPQRQLAEHIAKELRRLAFASYTFIENEEVGSISLNTCVSGESGATNHRLFEMPSEGADLGTLDETQTALDDISNPPELDEPVVWPTSLARVYPPRDVTLELFATALQRPQWEELYKRYHGMMENVNAQEPDIRALAIRSLLWVTFAKRPMTGPELQHAIVVKPGDRSLDETDLPRIDDMIEACGRFLAVDADNGTLRLADVWMSGWLKANWPDWLHDTPGGITTTVCLSYLLFDDFGAGFCASDNEFEERLRAYPFYRYAAHNWVHQTRNDKRGNPLIWDFLQSEDKPGAAVAGDGITSGCSFWIGKDCTRLAPRHVRSRRDRQPRKNTSILGR</sequence>
<evidence type="ECO:0000256" key="1">
    <source>
        <dbReference type="SAM" id="MobiDB-lite"/>
    </source>
</evidence>
<dbReference type="AlphaFoldDB" id="A0A2T4C1X6"/>
<reference evidence="2 3" key="1">
    <citation type="submission" date="2016-07" db="EMBL/GenBank/DDBJ databases">
        <title>Multiple horizontal gene transfer events from other fungi enriched the ability of initially mycotrophic Trichoderma (Ascomycota) to feed on dead plant biomass.</title>
        <authorList>
            <consortium name="DOE Joint Genome Institute"/>
            <person name="Aerts A."/>
            <person name="Atanasova L."/>
            <person name="Chenthamara K."/>
            <person name="Zhang J."/>
            <person name="Grujic M."/>
            <person name="Henrissat B."/>
            <person name="Kuo A."/>
            <person name="Salamov A."/>
            <person name="Lipzen A."/>
            <person name="Labutti K."/>
            <person name="Barry K."/>
            <person name="Miao Y."/>
            <person name="Rahimi M.J."/>
            <person name="Shen Q."/>
            <person name="Grigoriev I.V."/>
            <person name="Kubicek C.P."/>
            <person name="Druzhinina I.S."/>
        </authorList>
    </citation>
    <scope>NUCLEOTIDE SEQUENCE [LARGE SCALE GENOMIC DNA]</scope>
    <source>
        <strain evidence="2 3">ATCC 18648</strain>
    </source>
</reference>
<feature type="compositionally biased region" description="Basic and acidic residues" evidence="1">
    <location>
        <begin position="250"/>
        <end position="261"/>
    </location>
</feature>
<dbReference type="Proteomes" id="UP000240760">
    <property type="component" value="Unassembled WGS sequence"/>
</dbReference>
<keyword evidence="3" id="KW-1185">Reference proteome</keyword>
<proteinExistence type="predicted"/>
<evidence type="ECO:0000313" key="2">
    <source>
        <dbReference type="EMBL" id="PTB75566.1"/>
    </source>
</evidence>
<evidence type="ECO:0008006" key="4">
    <source>
        <dbReference type="Google" id="ProtNLM"/>
    </source>
</evidence>
<evidence type="ECO:0000313" key="3">
    <source>
        <dbReference type="Proteomes" id="UP000240760"/>
    </source>
</evidence>
<dbReference type="PANTHER" id="PTHR35391:SF7">
    <property type="entry name" value="C2H2-TYPE DOMAIN-CONTAINING PROTEIN"/>
    <property type="match status" value="1"/>
</dbReference>
<dbReference type="STRING" id="983965.A0A2T4C1X6"/>
<name>A0A2T4C1X6_TRILO</name>
<gene>
    <name evidence="2" type="ORF">M440DRAFT_1257146</name>
</gene>
<dbReference type="OrthoDB" id="4900387at2759"/>
<feature type="region of interest" description="Disordered" evidence="1">
    <location>
        <begin position="212"/>
        <end position="293"/>
    </location>
</feature>
<feature type="compositionally biased region" description="Low complexity" evidence="1">
    <location>
        <begin position="271"/>
        <end position="285"/>
    </location>
</feature>
<dbReference type="EMBL" id="KZ679133">
    <property type="protein sequence ID" value="PTB75566.1"/>
    <property type="molecule type" value="Genomic_DNA"/>
</dbReference>
<protein>
    <recommendedName>
        <fullName evidence="4">C2H2-type domain-containing protein</fullName>
    </recommendedName>
</protein>
<accession>A0A2T4C1X6</accession>
<dbReference type="PANTHER" id="PTHR35391">
    <property type="entry name" value="C2H2-TYPE DOMAIN-CONTAINING PROTEIN-RELATED"/>
    <property type="match status" value="1"/>
</dbReference>
<organism evidence="2 3">
    <name type="scientific">Trichoderma longibrachiatum ATCC 18648</name>
    <dbReference type="NCBI Taxonomy" id="983965"/>
    <lineage>
        <taxon>Eukaryota</taxon>
        <taxon>Fungi</taxon>
        <taxon>Dikarya</taxon>
        <taxon>Ascomycota</taxon>
        <taxon>Pezizomycotina</taxon>
        <taxon>Sordariomycetes</taxon>
        <taxon>Hypocreomycetidae</taxon>
        <taxon>Hypocreales</taxon>
        <taxon>Hypocreaceae</taxon>
        <taxon>Trichoderma</taxon>
    </lineage>
</organism>